<accession>A0A9W9HT49</accession>
<organism evidence="2 4">
    <name type="scientific">Penicillium capsulatum</name>
    <dbReference type="NCBI Taxonomy" id="69766"/>
    <lineage>
        <taxon>Eukaryota</taxon>
        <taxon>Fungi</taxon>
        <taxon>Dikarya</taxon>
        <taxon>Ascomycota</taxon>
        <taxon>Pezizomycotina</taxon>
        <taxon>Eurotiomycetes</taxon>
        <taxon>Eurotiomycetidae</taxon>
        <taxon>Eurotiales</taxon>
        <taxon>Aspergillaceae</taxon>
        <taxon>Penicillium</taxon>
    </lineage>
</organism>
<evidence type="ECO:0008006" key="5">
    <source>
        <dbReference type="Google" id="ProtNLM"/>
    </source>
</evidence>
<dbReference type="EMBL" id="JAPQKO010000006">
    <property type="protein sequence ID" value="KAJ5155689.1"/>
    <property type="molecule type" value="Genomic_DNA"/>
</dbReference>
<protein>
    <recommendedName>
        <fullName evidence="5">Zn(2)-C6 fungal-type domain-containing protein</fullName>
    </recommendedName>
</protein>
<sequence length="134" mass="15327">MSKHASLRPLLPAKLESHVQPRETNQEKRKYRISLACTECRKGRTKRCVAKGCQCIYDPKTDRRRKLYTAEIEQSHVALCRMVEILRSGSPDHVSRFISEIQSFHTTHEAVAHIIGTMGGDPCEEFIGNFRSTK</sequence>
<evidence type="ECO:0000313" key="3">
    <source>
        <dbReference type="EMBL" id="KAJ5155689.1"/>
    </source>
</evidence>
<proteinExistence type="predicted"/>
<reference evidence="2" key="2">
    <citation type="journal article" date="2023" name="IMA Fungus">
        <title>Comparative genomic study of the Penicillium genus elucidates a diverse pangenome and 15 lateral gene transfer events.</title>
        <authorList>
            <person name="Petersen C."/>
            <person name="Sorensen T."/>
            <person name="Nielsen M.R."/>
            <person name="Sondergaard T.E."/>
            <person name="Sorensen J.L."/>
            <person name="Fitzpatrick D.A."/>
            <person name="Frisvad J.C."/>
            <person name="Nielsen K.L."/>
        </authorList>
    </citation>
    <scope>NUCLEOTIDE SEQUENCE</scope>
    <source>
        <strain evidence="2">IBT 21917</strain>
    </source>
</reference>
<dbReference type="Proteomes" id="UP001146351">
    <property type="component" value="Unassembled WGS sequence"/>
</dbReference>
<keyword evidence="4" id="KW-1185">Reference proteome</keyword>
<evidence type="ECO:0000256" key="1">
    <source>
        <dbReference type="SAM" id="MobiDB-lite"/>
    </source>
</evidence>
<gene>
    <name evidence="2" type="ORF">N7492_008473</name>
    <name evidence="3" type="ORF">N7492_008492</name>
</gene>
<comment type="caution">
    <text evidence="2">The sequence shown here is derived from an EMBL/GenBank/DDBJ whole genome shotgun (WGS) entry which is preliminary data.</text>
</comment>
<evidence type="ECO:0000313" key="2">
    <source>
        <dbReference type="EMBL" id="KAJ5155670.1"/>
    </source>
</evidence>
<evidence type="ECO:0000313" key="4">
    <source>
        <dbReference type="Proteomes" id="UP001146351"/>
    </source>
</evidence>
<feature type="region of interest" description="Disordered" evidence="1">
    <location>
        <begin position="1"/>
        <end position="27"/>
    </location>
</feature>
<dbReference type="AlphaFoldDB" id="A0A9W9HT49"/>
<feature type="compositionally biased region" description="Basic and acidic residues" evidence="1">
    <location>
        <begin position="15"/>
        <end position="27"/>
    </location>
</feature>
<dbReference type="EMBL" id="JAPQKO010000006">
    <property type="protein sequence ID" value="KAJ5155670.1"/>
    <property type="molecule type" value="Genomic_DNA"/>
</dbReference>
<name>A0A9W9HT49_9EURO</name>
<reference evidence="2" key="1">
    <citation type="submission" date="2022-11" db="EMBL/GenBank/DDBJ databases">
        <authorList>
            <person name="Petersen C."/>
        </authorList>
    </citation>
    <scope>NUCLEOTIDE SEQUENCE</scope>
    <source>
        <strain evidence="2">IBT 21917</strain>
    </source>
</reference>
<dbReference type="OrthoDB" id="3266505at2759"/>